<dbReference type="Gene3D" id="3.40.30.10">
    <property type="entry name" value="Glutaredoxin"/>
    <property type="match status" value="2"/>
</dbReference>
<dbReference type="Proteomes" id="UP000034883">
    <property type="component" value="Chromosome"/>
</dbReference>
<dbReference type="PROSITE" id="PS50404">
    <property type="entry name" value="GST_NTER"/>
    <property type="match status" value="2"/>
</dbReference>
<feature type="domain" description="GST N-terminal" evidence="1">
    <location>
        <begin position="169"/>
        <end position="250"/>
    </location>
</feature>
<dbReference type="PANTHER" id="PTHR45288">
    <property type="entry name" value="THIOREDOXIN FAMILY PROTEIN"/>
    <property type="match status" value="1"/>
</dbReference>
<reference evidence="2 3" key="1">
    <citation type="submission" date="2015-03" db="EMBL/GenBank/DDBJ databases">
        <title>Genome assembly of Sandaracinus amylolyticus DSM 53668.</title>
        <authorList>
            <person name="Sharma G."/>
            <person name="Subramanian S."/>
        </authorList>
    </citation>
    <scope>NUCLEOTIDE SEQUENCE [LARGE SCALE GENOMIC DNA]</scope>
    <source>
        <strain evidence="2 3">DSM 53668</strain>
    </source>
</reference>
<sequence>MELFGSTALDALVEWTRARTNDERLRLAEATLPTLARLGAGARTIRDRGPRPAETLILYQREGCPFSRRVREALAMLDLDARIKPVPRGSVRHARELIALTGDIEIPVLVDPAMGVVLASTDAILAHLFQHYGRGHVPLRLRDHVTSKLATKLRQGRGQDGRPSIAPSRALELTGYEASPASRLVRETLDELELPYLSRPLAPHSPRRRAYFAEEGTMELPRLEDPAAGITLYGASAICSYLERTYAFGPDRGLDAGVPDERTVPMTARARRAPQIEERR</sequence>
<dbReference type="InterPro" id="IPR036249">
    <property type="entry name" value="Thioredoxin-like_sf"/>
</dbReference>
<gene>
    <name evidence="2" type="ORF">DB32_007905</name>
</gene>
<organism evidence="2 3">
    <name type="scientific">Sandaracinus amylolyticus</name>
    <dbReference type="NCBI Taxonomy" id="927083"/>
    <lineage>
        <taxon>Bacteria</taxon>
        <taxon>Pseudomonadati</taxon>
        <taxon>Myxococcota</taxon>
        <taxon>Polyangia</taxon>
        <taxon>Polyangiales</taxon>
        <taxon>Sandaracinaceae</taxon>
        <taxon>Sandaracinus</taxon>
    </lineage>
</organism>
<dbReference type="Pfam" id="PF13417">
    <property type="entry name" value="GST_N_3"/>
    <property type="match status" value="2"/>
</dbReference>
<dbReference type="KEGG" id="samy:DB32_007905"/>
<dbReference type="SUPFAM" id="SSF52833">
    <property type="entry name" value="Thioredoxin-like"/>
    <property type="match status" value="2"/>
</dbReference>
<dbReference type="AlphaFoldDB" id="A0A0F6W9B2"/>
<keyword evidence="3" id="KW-1185">Reference proteome</keyword>
<dbReference type="STRING" id="927083.DB32_007905"/>
<evidence type="ECO:0000313" key="3">
    <source>
        <dbReference type="Proteomes" id="UP000034883"/>
    </source>
</evidence>
<dbReference type="RefSeq" id="WP_053237696.1">
    <property type="nucleotide sequence ID" value="NZ_CP011125.1"/>
</dbReference>
<dbReference type="PANTHER" id="PTHR45288:SF1">
    <property type="entry name" value="THIOREDOXIN FAMILY PROTEIN"/>
    <property type="match status" value="1"/>
</dbReference>
<protein>
    <recommendedName>
        <fullName evidence="1">GST N-terminal domain-containing protein</fullName>
    </recommendedName>
</protein>
<dbReference type="InterPro" id="IPR004045">
    <property type="entry name" value="Glutathione_S-Trfase_N"/>
</dbReference>
<proteinExistence type="predicted"/>
<dbReference type="OrthoDB" id="9795531at2"/>
<accession>A0A0F6W9B2</accession>
<evidence type="ECO:0000259" key="1">
    <source>
        <dbReference type="PROSITE" id="PS50404"/>
    </source>
</evidence>
<name>A0A0F6W9B2_9BACT</name>
<evidence type="ECO:0000313" key="2">
    <source>
        <dbReference type="EMBL" id="AKF10756.1"/>
    </source>
</evidence>
<dbReference type="EMBL" id="CP011125">
    <property type="protein sequence ID" value="AKF10756.1"/>
    <property type="molecule type" value="Genomic_DNA"/>
</dbReference>
<feature type="domain" description="GST N-terminal" evidence="1">
    <location>
        <begin position="54"/>
        <end position="136"/>
    </location>
</feature>